<dbReference type="InterPro" id="IPR016181">
    <property type="entry name" value="Acyl_CoA_acyltransferase"/>
</dbReference>
<dbReference type="AlphaFoldDB" id="W6MTU8"/>
<dbReference type="RefSeq" id="XP_022457267.1">
    <property type="nucleotide sequence ID" value="XM_022605838.1"/>
</dbReference>
<accession>W6MTU8</accession>
<reference evidence="1" key="1">
    <citation type="submission" date="2013-12" db="EMBL/GenBank/DDBJ databases">
        <authorList>
            <person name="Genoscope - CEA"/>
        </authorList>
    </citation>
    <scope>NUCLEOTIDE SEQUENCE</scope>
    <source>
        <strain evidence="1">CBS 1993</strain>
    </source>
</reference>
<name>W6MTU8_9ASCO</name>
<sequence length="401" mass="46427">MDFSNYKNYPIEQINSETVGSNIEIFQKILKNASNPFAGKLSSELFVEHETQIALQKRVPWHQFYILDPANGEVVSAFRIIYHRGNNGYTNLLVSFVHTKAEYRKRGFIDYLISECIKKYETVGSYEFSVPGSNNKDTDDFIKKHIKPSEKYFWTLYSAVQTFYARFGFVPFRDMNWLTYKAEEVSTYTIDDVKTGFRDTTVELIAFDEDVVKFFADPDYASYVNDSLNDENVRSMSLDNPTFYTCHNRDLCVAELHHKELKNTGLRLKHSNGKESFVIVSGDLHHEELVIHKLFTNLDVATESELLDDDLDRIQKFLHVIFDEYPFRELGFVKGYTFAVTTADLHAKDPDTQSYIIEKLQGNDWSLDTSNTKFLAMMKDYAKDGVAEGTVWLNNGFWCFG</sequence>
<dbReference type="Gene3D" id="3.40.630.30">
    <property type="match status" value="1"/>
</dbReference>
<evidence type="ECO:0000313" key="2">
    <source>
        <dbReference type="Proteomes" id="UP000019384"/>
    </source>
</evidence>
<dbReference type="GeneID" id="34518655"/>
<dbReference type="EMBL" id="HG793125">
    <property type="protein sequence ID" value="CDK25255.1"/>
    <property type="molecule type" value="Genomic_DNA"/>
</dbReference>
<dbReference type="Proteomes" id="UP000019384">
    <property type="component" value="Unassembled WGS sequence"/>
</dbReference>
<gene>
    <name evidence="1" type="ORF">KUCA_T00001222001</name>
</gene>
<keyword evidence="2" id="KW-1185">Reference proteome</keyword>
<evidence type="ECO:0000313" key="1">
    <source>
        <dbReference type="EMBL" id="CDK25255.1"/>
    </source>
</evidence>
<dbReference type="SUPFAM" id="SSF55729">
    <property type="entry name" value="Acyl-CoA N-acyltransferases (Nat)"/>
    <property type="match status" value="1"/>
</dbReference>
<protein>
    <submittedName>
        <fullName evidence="1">Uncharacterized protein</fullName>
    </submittedName>
</protein>
<dbReference type="OrthoDB" id="2020070at2759"/>
<proteinExistence type="predicted"/>
<reference evidence="1" key="2">
    <citation type="submission" date="2014-02" db="EMBL/GenBank/DDBJ databases">
        <title>Complete DNA sequence of /Kuraishia capsulata/ illustrates novel genomic features among budding yeasts (/Saccharomycotina/).</title>
        <authorList>
            <person name="Morales L."/>
            <person name="Noel B."/>
            <person name="Porcel B."/>
            <person name="Marcet-Houben M."/>
            <person name="Hullo M-F."/>
            <person name="Sacerdot C."/>
            <person name="Tekaia F."/>
            <person name="Leh-Louis V."/>
            <person name="Despons L."/>
            <person name="Khanna V."/>
            <person name="Aury J-M."/>
            <person name="Barbe V."/>
            <person name="Couloux A."/>
            <person name="Labadie K."/>
            <person name="Pelletier E."/>
            <person name="Souciet J-L."/>
            <person name="Boekhout T."/>
            <person name="Gabaldon T."/>
            <person name="Wincker P."/>
            <person name="Dujon B."/>
        </authorList>
    </citation>
    <scope>NUCLEOTIDE SEQUENCE</scope>
    <source>
        <strain evidence="1">CBS 1993</strain>
    </source>
</reference>
<organism evidence="1 2">
    <name type="scientific">Kuraishia capsulata CBS 1993</name>
    <dbReference type="NCBI Taxonomy" id="1382522"/>
    <lineage>
        <taxon>Eukaryota</taxon>
        <taxon>Fungi</taxon>
        <taxon>Dikarya</taxon>
        <taxon>Ascomycota</taxon>
        <taxon>Saccharomycotina</taxon>
        <taxon>Pichiomycetes</taxon>
        <taxon>Pichiales</taxon>
        <taxon>Pichiaceae</taxon>
        <taxon>Kuraishia</taxon>
    </lineage>
</organism>
<dbReference type="HOGENOM" id="CLU_687096_0_0_1"/>